<protein>
    <submittedName>
        <fullName evidence="2">Antibiotic biosynthesis monooxygenase</fullName>
    </submittedName>
</protein>
<evidence type="ECO:0000313" key="2">
    <source>
        <dbReference type="EMBL" id="TGY12323.1"/>
    </source>
</evidence>
<dbReference type="AlphaFoldDB" id="A0A4S2BDU4"/>
<dbReference type="GO" id="GO:0004497">
    <property type="term" value="F:monooxygenase activity"/>
    <property type="evidence" value="ECO:0007669"/>
    <property type="project" value="UniProtKB-KW"/>
</dbReference>
<dbReference type="EMBL" id="SRYV01000015">
    <property type="protein sequence ID" value="TGY12323.1"/>
    <property type="molecule type" value="Genomic_DNA"/>
</dbReference>
<evidence type="ECO:0000313" key="3">
    <source>
        <dbReference type="Proteomes" id="UP000309117"/>
    </source>
</evidence>
<dbReference type="InterPro" id="IPR007138">
    <property type="entry name" value="ABM_dom"/>
</dbReference>
<gene>
    <name evidence="2" type="ORF">E5351_08230</name>
</gene>
<dbReference type="Gene3D" id="3.30.70.100">
    <property type="match status" value="1"/>
</dbReference>
<dbReference type="PANTHER" id="PTHR33336">
    <property type="entry name" value="QUINOL MONOOXYGENASE YGIN-RELATED"/>
    <property type="match status" value="1"/>
</dbReference>
<feature type="domain" description="ABM" evidence="1">
    <location>
        <begin position="116"/>
        <end position="206"/>
    </location>
</feature>
<dbReference type="InterPro" id="IPR011008">
    <property type="entry name" value="Dimeric_a/b-barrel"/>
</dbReference>
<accession>A0A4S2BDU4</accession>
<sequence>MDEEPVLKIRKLTIKREDRGEYLRQAENNMHQSIPAELDTLIIGSGHEDPQGTIDYTIELFRNELAEHLHIASDHADDYEETIKKIASDRELFDLKAEIVTTKSNESLNAYSDEFVMRLTHIVVKDGDYDKFAHAIKKEITTAMAEEPGAKMIIAGSEKSNPNSWYIWEVYTNDKEYENHLKSTHFTEYQAEVKNLIEKRDVKVLFRDTLASQGAIVLD</sequence>
<dbReference type="Proteomes" id="UP000309117">
    <property type="component" value="Unassembled WGS sequence"/>
</dbReference>
<dbReference type="SUPFAM" id="SSF54909">
    <property type="entry name" value="Dimeric alpha+beta barrel"/>
    <property type="match status" value="2"/>
</dbReference>
<dbReference type="PANTHER" id="PTHR33336:SF3">
    <property type="entry name" value="ABM DOMAIN-CONTAINING PROTEIN"/>
    <property type="match status" value="1"/>
</dbReference>
<dbReference type="RefSeq" id="WP_004040102.1">
    <property type="nucleotide sequence ID" value="NZ_AQFR02000003.1"/>
</dbReference>
<dbReference type="PROSITE" id="PS51725">
    <property type="entry name" value="ABM"/>
    <property type="match status" value="1"/>
</dbReference>
<comment type="caution">
    <text evidence="2">The sequence shown here is derived from an EMBL/GenBank/DDBJ whole genome shotgun (WGS) entry which is preliminary data.</text>
</comment>
<dbReference type="Pfam" id="PF03992">
    <property type="entry name" value="ABM"/>
    <property type="match status" value="1"/>
</dbReference>
<name>A0A4S2BDU4_9LACO</name>
<organism evidence="2 3">
    <name type="scientific">Lactobacillus intestinalis</name>
    <dbReference type="NCBI Taxonomy" id="151781"/>
    <lineage>
        <taxon>Bacteria</taxon>
        <taxon>Bacillati</taxon>
        <taxon>Bacillota</taxon>
        <taxon>Bacilli</taxon>
        <taxon>Lactobacillales</taxon>
        <taxon>Lactobacillaceae</taxon>
        <taxon>Lactobacillus</taxon>
    </lineage>
</organism>
<keyword evidence="2" id="KW-0503">Monooxygenase</keyword>
<proteinExistence type="predicted"/>
<dbReference type="InterPro" id="IPR050744">
    <property type="entry name" value="AI-2_Isomerase_LsrG"/>
</dbReference>
<evidence type="ECO:0000259" key="1">
    <source>
        <dbReference type="PROSITE" id="PS51725"/>
    </source>
</evidence>
<reference evidence="2 3" key="1">
    <citation type="submission" date="2019-04" db="EMBL/GenBank/DDBJ databases">
        <title>Microbes associate with the intestines of laboratory mice.</title>
        <authorList>
            <person name="Navarre W."/>
            <person name="Wong E."/>
            <person name="Huang K."/>
            <person name="Tropini C."/>
            <person name="Ng K."/>
            <person name="Yu B."/>
        </authorList>
    </citation>
    <scope>NUCLEOTIDE SEQUENCE [LARGE SCALE GENOMIC DNA]</scope>
    <source>
        <strain evidence="2 3">NM61_E11</strain>
    </source>
</reference>
<keyword evidence="2" id="KW-0560">Oxidoreductase</keyword>